<evidence type="ECO:0000313" key="2">
    <source>
        <dbReference type="EMBL" id="HIQ32398.1"/>
    </source>
</evidence>
<protein>
    <recommendedName>
        <fullName evidence="1">UPF0305 protein EYH55_02835</fullName>
    </recommendedName>
</protein>
<dbReference type="PIRSF" id="PIRSF004959">
    <property type="entry name" value="UCP004959"/>
    <property type="match status" value="1"/>
</dbReference>
<organism evidence="2 3">
    <name type="scientific">Methanothermococcus okinawensis</name>
    <dbReference type="NCBI Taxonomy" id="155863"/>
    <lineage>
        <taxon>Archaea</taxon>
        <taxon>Methanobacteriati</taxon>
        <taxon>Methanobacteriota</taxon>
        <taxon>Methanomada group</taxon>
        <taxon>Methanococci</taxon>
        <taxon>Methanococcales</taxon>
        <taxon>Methanococcaceae</taxon>
        <taxon>Methanothermococcus</taxon>
    </lineage>
</organism>
<dbReference type="Proteomes" id="UP000623215">
    <property type="component" value="Unassembled WGS sequence"/>
</dbReference>
<gene>
    <name evidence="2" type="ORF">EYH55_02835</name>
</gene>
<comment type="similarity">
    <text evidence="1">Belongs to the UPF0305 family.</text>
</comment>
<dbReference type="InterPro" id="IPR019215">
    <property type="entry name" value="DUF2115"/>
</dbReference>
<dbReference type="HAMAP" id="MF_00763">
    <property type="entry name" value="UPF0305"/>
    <property type="match status" value="1"/>
</dbReference>
<comment type="caution">
    <text evidence="2">The sequence shown here is derived from an EMBL/GenBank/DDBJ whole genome shotgun (WGS) entry which is preliminary data.</text>
</comment>
<dbReference type="EMBL" id="DQVW01000051">
    <property type="protein sequence ID" value="HIQ32398.1"/>
    <property type="molecule type" value="Genomic_DNA"/>
</dbReference>
<dbReference type="Pfam" id="PF09888">
    <property type="entry name" value="DUF2115"/>
    <property type="match status" value="1"/>
</dbReference>
<dbReference type="AlphaFoldDB" id="A0A832ZYF6"/>
<evidence type="ECO:0000256" key="1">
    <source>
        <dbReference type="HAMAP-Rule" id="MF_00763"/>
    </source>
</evidence>
<accession>A0A832ZYF6</accession>
<reference evidence="2" key="1">
    <citation type="journal article" date="2020" name="ISME J.">
        <title>Gammaproteobacteria mediating utilization of methyl-, sulfur- and petroleum organic compounds in deep ocean hydrothermal plumes.</title>
        <authorList>
            <person name="Zhou Z."/>
            <person name="Liu Y."/>
            <person name="Pan J."/>
            <person name="Cron B.R."/>
            <person name="Toner B.M."/>
            <person name="Anantharaman K."/>
            <person name="Breier J.A."/>
            <person name="Dick G.J."/>
            <person name="Li M."/>
        </authorList>
    </citation>
    <scope>NUCLEOTIDE SEQUENCE</scope>
    <source>
        <strain evidence="2">SZUA-1534</strain>
    </source>
</reference>
<evidence type="ECO:0000313" key="3">
    <source>
        <dbReference type="Proteomes" id="UP000623215"/>
    </source>
</evidence>
<sequence>MRSRELFKRIKEMAKDFNIQDLMKVRVFLEEDMKYLPEDYREHYLRNQIMYFINTLKEIKRRKVEDVEDYPVDEEKLRNLLKRIEGFRRGTKGEDAFIKLSKIVVPYLVFIERKPLHPVGTRFPGGRCIEKRGERYYCPVKNKQKNEYSLCEFCVCEGLS</sequence>
<name>A0A832ZYF6_9EURY</name>
<dbReference type="NCBIfam" id="NF002176">
    <property type="entry name" value="PRK01022.1-4"/>
    <property type="match status" value="1"/>
</dbReference>
<proteinExistence type="inferred from homology"/>